<name>A0A160PI86_9HYPH</name>
<dbReference type="InterPro" id="IPR013433">
    <property type="entry name" value="PHA_gran_rgn"/>
</dbReference>
<evidence type="ECO:0000313" key="2">
    <source>
        <dbReference type="Proteomes" id="UP000218288"/>
    </source>
</evidence>
<evidence type="ECO:0000313" key="1">
    <source>
        <dbReference type="EMBL" id="BAU92113.1"/>
    </source>
</evidence>
<evidence type="ECO:0008006" key="3">
    <source>
        <dbReference type="Google" id="ProtNLM"/>
    </source>
</evidence>
<dbReference type="Pfam" id="PF09650">
    <property type="entry name" value="PHA_gran_rgn"/>
    <property type="match status" value="1"/>
</dbReference>
<protein>
    <recommendedName>
        <fullName evidence="3">Polyhydroxyalkanoic acid synthase</fullName>
    </recommendedName>
</protein>
<accession>A0A160PI86</accession>
<organism evidence="1 2">
    <name type="scientific">Methylorubrum populi</name>
    <dbReference type="NCBI Taxonomy" id="223967"/>
    <lineage>
        <taxon>Bacteria</taxon>
        <taxon>Pseudomonadati</taxon>
        <taxon>Pseudomonadota</taxon>
        <taxon>Alphaproteobacteria</taxon>
        <taxon>Hyphomicrobiales</taxon>
        <taxon>Methylobacteriaceae</taxon>
        <taxon>Methylorubrum</taxon>
    </lineage>
</organism>
<dbReference type="OrthoDB" id="8853368at2"/>
<dbReference type="AlphaFoldDB" id="A0A160PI86"/>
<gene>
    <name evidence="1" type="ORF">MPPM_3508</name>
</gene>
<dbReference type="EMBL" id="AP014809">
    <property type="protein sequence ID" value="BAU92113.1"/>
    <property type="molecule type" value="Genomic_DNA"/>
</dbReference>
<sequence length="105" mass="11695">MAKPMVVEIPHELGRDEARRRIDEGTTRVREALGKSGIAINTLNWTGDRLDYSVTALAQTVDGQIDVGQDVVRVEVRMPLLLSMFAQKIQKIVGKEGNKLLLPKK</sequence>
<dbReference type="Proteomes" id="UP000218288">
    <property type="component" value="Chromosome"/>
</dbReference>
<proteinExistence type="predicted"/>
<reference evidence="1 2" key="1">
    <citation type="journal article" date="2016" name="Genome Announc.">
        <title>Complete Genome Sequence of Methylobacterium populi P-1M, Isolated from Pink-Pigmented Household Biofilm.</title>
        <authorList>
            <person name="Morohoshi T."/>
            <person name="Ikeda T."/>
        </authorList>
    </citation>
    <scope>NUCLEOTIDE SEQUENCE [LARGE SCALE GENOMIC DNA]</scope>
    <source>
        <strain evidence="1 2">P-1M</strain>
    </source>
</reference>
<dbReference type="RefSeq" id="WP_096486118.1">
    <property type="nucleotide sequence ID" value="NZ_AP014809.1"/>
</dbReference>